<reference evidence="1 2" key="1">
    <citation type="journal article" date="2013" name="Genome Announc.">
        <title>Draft Genome Sequence for Ralstonia sp. Strain OR214, a Bacterium with Potential for Bioremediation.</title>
        <authorList>
            <person name="Utturkar S.M."/>
            <person name="Bollmann A."/>
            <person name="Brzoska R.M."/>
            <person name="Klingeman D.M."/>
            <person name="Epstein S.E."/>
            <person name="Palumbo A.V."/>
            <person name="Brown S.D."/>
        </authorList>
    </citation>
    <scope>NUCLEOTIDE SEQUENCE [LARGE SCALE GENOMIC DNA]</scope>
    <source>
        <strain evidence="1 2">OR214</strain>
    </source>
</reference>
<organism evidence="1 2">
    <name type="scientific">Ralstonia pickettii OR214</name>
    <dbReference type="NCBI Taxonomy" id="1264675"/>
    <lineage>
        <taxon>Bacteria</taxon>
        <taxon>Pseudomonadati</taxon>
        <taxon>Pseudomonadota</taxon>
        <taxon>Betaproteobacteria</taxon>
        <taxon>Burkholderiales</taxon>
        <taxon>Burkholderiaceae</taxon>
        <taxon>Ralstonia</taxon>
    </lineage>
</organism>
<evidence type="ECO:0000313" key="1">
    <source>
        <dbReference type="EMBL" id="ENZ79600.1"/>
    </source>
</evidence>
<proteinExistence type="predicted"/>
<dbReference type="EMBL" id="APMQ01000001">
    <property type="protein sequence ID" value="ENZ79600.1"/>
    <property type="molecule type" value="Genomic_DNA"/>
</dbReference>
<evidence type="ECO:0008006" key="3">
    <source>
        <dbReference type="Google" id="ProtNLM"/>
    </source>
</evidence>
<dbReference type="AlphaFoldDB" id="R0CT83"/>
<evidence type="ECO:0000313" key="2">
    <source>
        <dbReference type="Proteomes" id="UP000013280"/>
    </source>
</evidence>
<protein>
    <recommendedName>
        <fullName evidence="3">HTH crp-type domain-containing protein</fullName>
    </recommendedName>
</protein>
<accession>R0CT83</accession>
<gene>
    <name evidence="1" type="ORF">OR214_00016</name>
</gene>
<dbReference type="RefSeq" id="WP_004625997.1">
    <property type="nucleotide sequence ID" value="NZ_APMQ01000001.1"/>
</dbReference>
<sequence>MLTAVAETSLSAYHALQMDGQIQPKEQEVLAAFGGKSDVLLTRQEIASKTGMAINSVCGRVKGLLEKGSLQVRSSRISPITRKSQELLGLPVKPQQ</sequence>
<dbReference type="Proteomes" id="UP000013280">
    <property type="component" value="Unassembled WGS sequence"/>
</dbReference>
<comment type="caution">
    <text evidence="1">The sequence shown here is derived from an EMBL/GenBank/DDBJ whole genome shotgun (WGS) entry which is preliminary data.</text>
</comment>
<dbReference type="PATRIC" id="fig|1264675.3.peg.15"/>
<name>R0CT83_RALPI</name>